<dbReference type="EMBL" id="QRDQ01000011">
    <property type="protein sequence ID" value="RED22113.1"/>
    <property type="molecule type" value="Genomic_DNA"/>
</dbReference>
<keyword evidence="2" id="KW-1185">Reference proteome</keyword>
<name>A0A3D9FQW9_9FLAO</name>
<evidence type="ECO:0000313" key="1">
    <source>
        <dbReference type="EMBL" id="RED22113.1"/>
    </source>
</evidence>
<gene>
    <name evidence="1" type="ORF">BD847_3614</name>
</gene>
<accession>A0A3D9FQW9</accession>
<proteinExistence type="predicted"/>
<protein>
    <submittedName>
        <fullName evidence="1">Uncharacterized protein</fullName>
    </submittedName>
</protein>
<organism evidence="1 2">
    <name type="scientific">Flavobacterium cutihirudinis</name>
    <dbReference type="NCBI Taxonomy" id="1265740"/>
    <lineage>
        <taxon>Bacteria</taxon>
        <taxon>Pseudomonadati</taxon>
        <taxon>Bacteroidota</taxon>
        <taxon>Flavobacteriia</taxon>
        <taxon>Flavobacteriales</taxon>
        <taxon>Flavobacteriaceae</taxon>
        <taxon>Flavobacterium</taxon>
    </lineage>
</organism>
<evidence type="ECO:0000313" key="2">
    <source>
        <dbReference type="Proteomes" id="UP000257004"/>
    </source>
</evidence>
<dbReference type="AlphaFoldDB" id="A0A3D9FQW9"/>
<dbReference type="Proteomes" id="UP000257004">
    <property type="component" value="Unassembled WGS sequence"/>
</dbReference>
<comment type="caution">
    <text evidence="1">The sequence shown here is derived from an EMBL/GenBank/DDBJ whole genome shotgun (WGS) entry which is preliminary data.</text>
</comment>
<reference evidence="1 2" key="1">
    <citation type="submission" date="2018-07" db="EMBL/GenBank/DDBJ databases">
        <title>Genomic Encyclopedia of Archaeal and Bacterial Type Strains, Phase II (KMG-II): from individual species to whole genera.</title>
        <authorList>
            <person name="Goeker M."/>
        </authorList>
    </citation>
    <scope>NUCLEOTIDE SEQUENCE [LARGE SCALE GENOMIC DNA]</scope>
    <source>
        <strain evidence="1 2">DSM 25795</strain>
    </source>
</reference>
<dbReference type="OrthoDB" id="672443at2"/>
<sequence length="161" mass="19309">MRVKYLPNLGIEIHSEKILWNESRQNVRVKLKQIHKDDDKEFDNSEFFDGDKSFNIIQKRDIYKDFENEKNLFFFNYNVENELSEIEFHTGIELTIENTKIEIGEDINRAIEKLEYLYFENDEGNYFFNELKLNIANDEYMGGDGNSLSYIYITKDELESE</sequence>
<dbReference type="RefSeq" id="WP_115889576.1">
    <property type="nucleotide sequence ID" value="NZ_QRDQ01000011.1"/>
</dbReference>